<proteinExistence type="predicted"/>
<reference evidence="1" key="1">
    <citation type="submission" date="2011-07" db="EMBL/GenBank/DDBJ databases">
        <title>The Genome Sequence of Exophiala (Wangiella) dermatitidis NIH/UT8656.</title>
        <authorList>
            <consortium name="The Broad Institute Genome Sequencing Platform"/>
            <person name="Cuomo C."/>
            <person name="Wang Z."/>
            <person name="Hunicke-Smith S."/>
            <person name="Szanislo P.J."/>
            <person name="Earl A."/>
            <person name="Young S.K."/>
            <person name="Zeng Q."/>
            <person name="Gargeya S."/>
            <person name="Fitzgerald M."/>
            <person name="Haas B."/>
            <person name="Abouelleil A."/>
            <person name="Alvarado L."/>
            <person name="Arachchi H.M."/>
            <person name="Berlin A."/>
            <person name="Brown A."/>
            <person name="Chapman S.B."/>
            <person name="Chen Z."/>
            <person name="Dunbar C."/>
            <person name="Freedman E."/>
            <person name="Gearin G."/>
            <person name="Gellesch M."/>
            <person name="Goldberg J."/>
            <person name="Griggs A."/>
            <person name="Gujja S."/>
            <person name="Heiman D."/>
            <person name="Howarth C."/>
            <person name="Larson L."/>
            <person name="Lui A."/>
            <person name="MacDonald P.J.P."/>
            <person name="Montmayeur A."/>
            <person name="Murphy C."/>
            <person name="Neiman D."/>
            <person name="Pearson M."/>
            <person name="Priest M."/>
            <person name="Roberts A."/>
            <person name="Saif S."/>
            <person name="Shea T."/>
            <person name="Shenoy N."/>
            <person name="Sisk P."/>
            <person name="Stolte C."/>
            <person name="Sykes S."/>
            <person name="Wortman J."/>
            <person name="Nusbaum C."/>
            <person name="Birren B."/>
        </authorList>
    </citation>
    <scope>NUCLEOTIDE SEQUENCE</scope>
    <source>
        <strain evidence="1">NIH/UT8656</strain>
    </source>
</reference>
<name>H6BQ28_EXODN</name>
<sequence>MRTPSWLPIRYSVVINIVTVKRAASSVQSSDRILALRPAIAFPRCWTNATSSKVGLPNERSIEALQTAMMDSNRTECLRAKGSSNERWGFTGPEADEDAFPMPLHVVIKKSIVCCTHSVALMGNTVNGSTRIPLEGKG</sequence>
<dbReference type="InParanoid" id="H6BQ28"/>
<protein>
    <submittedName>
        <fullName evidence="1">Uncharacterized protein</fullName>
    </submittedName>
</protein>
<dbReference type="RefSeq" id="XP_009154935.1">
    <property type="nucleotide sequence ID" value="XM_009156687.1"/>
</dbReference>
<dbReference type="Proteomes" id="UP000007304">
    <property type="component" value="Unassembled WGS sequence"/>
</dbReference>
<dbReference type="AlphaFoldDB" id="H6BQ28"/>
<dbReference type="GeneID" id="20307281"/>
<dbReference type="VEuPathDB" id="FungiDB:HMPREF1120_02642"/>
<gene>
    <name evidence="1" type="ORF">HMPREF1120_02642</name>
</gene>
<dbReference type="EMBL" id="JH226131">
    <property type="protein sequence ID" value="EHY54474.1"/>
    <property type="molecule type" value="Genomic_DNA"/>
</dbReference>
<accession>H6BQ28</accession>
<evidence type="ECO:0000313" key="1">
    <source>
        <dbReference type="EMBL" id="EHY54474.1"/>
    </source>
</evidence>
<evidence type="ECO:0000313" key="2">
    <source>
        <dbReference type="Proteomes" id="UP000007304"/>
    </source>
</evidence>
<dbReference type="HOGENOM" id="CLU_1855278_0_0_1"/>
<organism evidence="1 2">
    <name type="scientific">Exophiala dermatitidis (strain ATCC 34100 / CBS 525.76 / NIH/UT8656)</name>
    <name type="common">Black yeast</name>
    <name type="synonym">Wangiella dermatitidis</name>
    <dbReference type="NCBI Taxonomy" id="858893"/>
    <lineage>
        <taxon>Eukaryota</taxon>
        <taxon>Fungi</taxon>
        <taxon>Dikarya</taxon>
        <taxon>Ascomycota</taxon>
        <taxon>Pezizomycotina</taxon>
        <taxon>Eurotiomycetes</taxon>
        <taxon>Chaetothyriomycetidae</taxon>
        <taxon>Chaetothyriales</taxon>
        <taxon>Herpotrichiellaceae</taxon>
        <taxon>Exophiala</taxon>
    </lineage>
</organism>
<keyword evidence="2" id="KW-1185">Reference proteome</keyword>